<reference evidence="1 4" key="2">
    <citation type="submission" date="2020-08" db="EMBL/GenBank/DDBJ databases">
        <title>Genome public.</title>
        <authorList>
            <person name="Liu C."/>
            <person name="Sun Q."/>
        </authorList>
    </citation>
    <scope>NUCLEOTIDE SEQUENCE [LARGE SCALE GENOMIC DNA]</scope>
    <source>
        <strain evidence="1 4">426_9</strain>
    </source>
</reference>
<sequence length="75" mass="8590">MKDLLIGMVVGVVTGYVLRKMEDDGKFHCMHEHMHKFASRMKDEAESLKDAGLNKVEYVADRVHQAAEQEKSKKN</sequence>
<evidence type="ECO:0000313" key="3">
    <source>
        <dbReference type="Proteomes" id="UP000256321"/>
    </source>
</evidence>
<dbReference type="RefSeq" id="WP_115500358.1">
    <property type="nucleotide sequence ID" value="NZ_JACRTI010000039.1"/>
</dbReference>
<organism evidence="2 3">
    <name type="scientific">Parabacteroides acidifaciens</name>
    <dbReference type="NCBI Taxonomy" id="2290935"/>
    <lineage>
        <taxon>Bacteria</taxon>
        <taxon>Pseudomonadati</taxon>
        <taxon>Bacteroidota</taxon>
        <taxon>Bacteroidia</taxon>
        <taxon>Bacteroidales</taxon>
        <taxon>Tannerellaceae</taxon>
        <taxon>Parabacteroides</taxon>
    </lineage>
</organism>
<keyword evidence="4" id="KW-1185">Reference proteome</keyword>
<evidence type="ECO:0000313" key="2">
    <source>
        <dbReference type="EMBL" id="RDU48413.1"/>
    </source>
</evidence>
<reference evidence="2 3" key="1">
    <citation type="submission" date="2018-07" db="EMBL/GenBank/DDBJ databases">
        <title>Parabacteroides acidifaciens nov. sp., isolated from human feces.</title>
        <authorList>
            <person name="Wang Y.J."/>
        </authorList>
    </citation>
    <scope>NUCLEOTIDE SEQUENCE [LARGE SCALE GENOMIC DNA]</scope>
    <source>
        <strain evidence="2 3">426-9</strain>
    </source>
</reference>
<evidence type="ECO:0000313" key="4">
    <source>
        <dbReference type="Proteomes" id="UP000629596"/>
    </source>
</evidence>
<dbReference type="EMBL" id="QREV01000039">
    <property type="protein sequence ID" value="RDU48413.1"/>
    <property type="molecule type" value="Genomic_DNA"/>
</dbReference>
<name>A0A3D8HBQ7_9BACT</name>
<accession>A0A3D8HBQ7</accession>
<dbReference type="AlphaFoldDB" id="A0A3D8HBQ7"/>
<comment type="caution">
    <text evidence="2">The sequence shown here is derived from an EMBL/GenBank/DDBJ whole genome shotgun (WGS) entry which is preliminary data.</text>
</comment>
<dbReference type="Proteomes" id="UP000256321">
    <property type="component" value="Unassembled WGS sequence"/>
</dbReference>
<protein>
    <recommendedName>
        <fullName evidence="5">YtxH domain-containing protein</fullName>
    </recommendedName>
</protein>
<dbReference type="Proteomes" id="UP000629596">
    <property type="component" value="Unassembled WGS sequence"/>
</dbReference>
<proteinExistence type="predicted"/>
<dbReference type="EMBL" id="JACRTI010000039">
    <property type="protein sequence ID" value="MBC8602864.1"/>
    <property type="molecule type" value="Genomic_DNA"/>
</dbReference>
<evidence type="ECO:0000313" key="1">
    <source>
        <dbReference type="EMBL" id="MBC8602864.1"/>
    </source>
</evidence>
<gene>
    <name evidence="2" type="ORF">DWU89_14550</name>
    <name evidence="1" type="ORF">H8784_14185</name>
</gene>
<evidence type="ECO:0008006" key="5">
    <source>
        <dbReference type="Google" id="ProtNLM"/>
    </source>
</evidence>